<dbReference type="InterPro" id="IPR013766">
    <property type="entry name" value="Thioredoxin_domain"/>
</dbReference>
<dbReference type="PANTHER" id="PTHR42852:SF17">
    <property type="entry name" value="THIOREDOXIN-LIKE PROTEIN HI_1115"/>
    <property type="match status" value="1"/>
</dbReference>
<name>A0A9D9IMW5_9BACT</name>
<accession>A0A9D9IMW5</accession>
<proteinExistence type="predicted"/>
<evidence type="ECO:0000259" key="2">
    <source>
        <dbReference type="PROSITE" id="PS51352"/>
    </source>
</evidence>
<dbReference type="GO" id="GO:0016491">
    <property type="term" value="F:oxidoreductase activity"/>
    <property type="evidence" value="ECO:0007669"/>
    <property type="project" value="InterPro"/>
</dbReference>
<organism evidence="3 4">
    <name type="scientific">Candidatus Cryptobacteroides faecigallinarum</name>
    <dbReference type="NCBI Taxonomy" id="2840763"/>
    <lineage>
        <taxon>Bacteria</taxon>
        <taxon>Pseudomonadati</taxon>
        <taxon>Bacteroidota</taxon>
        <taxon>Bacteroidia</taxon>
        <taxon>Bacteroidales</taxon>
        <taxon>Candidatus Cryptobacteroides</taxon>
    </lineage>
</organism>
<protein>
    <submittedName>
        <fullName evidence="3">TlpA family protein disulfide reductase</fullName>
    </submittedName>
</protein>
<comment type="caution">
    <text evidence="3">The sequence shown here is derived from an EMBL/GenBank/DDBJ whole genome shotgun (WGS) entry which is preliminary data.</text>
</comment>
<feature type="chain" id="PRO_5039351154" evidence="1">
    <location>
        <begin position="20"/>
        <end position="160"/>
    </location>
</feature>
<dbReference type="InterPro" id="IPR036249">
    <property type="entry name" value="Thioredoxin-like_sf"/>
</dbReference>
<dbReference type="SUPFAM" id="SSF52833">
    <property type="entry name" value="Thioredoxin-like"/>
    <property type="match status" value="1"/>
</dbReference>
<dbReference type="InterPro" id="IPR050553">
    <property type="entry name" value="Thioredoxin_ResA/DsbE_sf"/>
</dbReference>
<dbReference type="AlphaFoldDB" id="A0A9D9IMW5"/>
<feature type="domain" description="Thioredoxin" evidence="2">
    <location>
        <begin position="15"/>
        <end position="160"/>
    </location>
</feature>
<evidence type="ECO:0000313" key="4">
    <source>
        <dbReference type="Proteomes" id="UP000823757"/>
    </source>
</evidence>
<feature type="signal peptide" evidence="1">
    <location>
        <begin position="1"/>
        <end position="19"/>
    </location>
</feature>
<evidence type="ECO:0000313" key="3">
    <source>
        <dbReference type="EMBL" id="MBO8474716.1"/>
    </source>
</evidence>
<sequence length="160" mass="17849">MKQILLTLSLVLLSFTAVAQVPSVDIYDHKGDVFNTSALLEEKTPMIISFWSTICKPCIRELDAINDVLPDWLDEAEFRVVAVSTDDSRFTTKARSLAEGHGWSDFICVYDTNQAFARAMNVSVTPQVYVVDKNGKIVYAHTGYTPGSEEELIEIIKGLE</sequence>
<dbReference type="PROSITE" id="PS51352">
    <property type="entry name" value="THIOREDOXIN_2"/>
    <property type="match status" value="1"/>
</dbReference>
<dbReference type="PANTHER" id="PTHR42852">
    <property type="entry name" value="THIOL:DISULFIDE INTERCHANGE PROTEIN DSBE"/>
    <property type="match status" value="1"/>
</dbReference>
<reference evidence="3" key="2">
    <citation type="journal article" date="2021" name="PeerJ">
        <title>Extensive microbial diversity within the chicken gut microbiome revealed by metagenomics and culture.</title>
        <authorList>
            <person name="Gilroy R."/>
            <person name="Ravi A."/>
            <person name="Getino M."/>
            <person name="Pursley I."/>
            <person name="Horton D.L."/>
            <person name="Alikhan N.F."/>
            <person name="Baker D."/>
            <person name="Gharbi K."/>
            <person name="Hall N."/>
            <person name="Watson M."/>
            <person name="Adriaenssens E.M."/>
            <person name="Foster-Nyarko E."/>
            <person name="Jarju S."/>
            <person name="Secka A."/>
            <person name="Antonio M."/>
            <person name="Oren A."/>
            <person name="Chaudhuri R.R."/>
            <person name="La Ragione R."/>
            <person name="Hildebrand F."/>
            <person name="Pallen M.J."/>
        </authorList>
    </citation>
    <scope>NUCLEOTIDE SEQUENCE</scope>
    <source>
        <strain evidence="3">B1-13419</strain>
    </source>
</reference>
<dbReference type="Pfam" id="PF08534">
    <property type="entry name" value="Redoxin"/>
    <property type="match status" value="1"/>
</dbReference>
<evidence type="ECO:0000256" key="1">
    <source>
        <dbReference type="SAM" id="SignalP"/>
    </source>
</evidence>
<dbReference type="Gene3D" id="3.40.30.10">
    <property type="entry name" value="Glutaredoxin"/>
    <property type="match status" value="1"/>
</dbReference>
<reference evidence="3" key="1">
    <citation type="submission" date="2020-10" db="EMBL/GenBank/DDBJ databases">
        <authorList>
            <person name="Gilroy R."/>
        </authorList>
    </citation>
    <scope>NUCLEOTIDE SEQUENCE</scope>
    <source>
        <strain evidence="3">B1-13419</strain>
    </source>
</reference>
<dbReference type="CDD" id="cd02966">
    <property type="entry name" value="TlpA_like_family"/>
    <property type="match status" value="1"/>
</dbReference>
<dbReference type="InterPro" id="IPR013740">
    <property type="entry name" value="Redoxin"/>
</dbReference>
<dbReference type="EMBL" id="JADIMD010000082">
    <property type="protein sequence ID" value="MBO8474716.1"/>
    <property type="molecule type" value="Genomic_DNA"/>
</dbReference>
<gene>
    <name evidence="3" type="ORF">IAB91_05440</name>
</gene>
<keyword evidence="1" id="KW-0732">Signal</keyword>
<dbReference type="Proteomes" id="UP000823757">
    <property type="component" value="Unassembled WGS sequence"/>
</dbReference>